<organism evidence="1 2">
    <name type="scientific">Acaulospora colombiana</name>
    <dbReference type="NCBI Taxonomy" id="27376"/>
    <lineage>
        <taxon>Eukaryota</taxon>
        <taxon>Fungi</taxon>
        <taxon>Fungi incertae sedis</taxon>
        <taxon>Mucoromycota</taxon>
        <taxon>Glomeromycotina</taxon>
        <taxon>Glomeromycetes</taxon>
        <taxon>Diversisporales</taxon>
        <taxon>Acaulosporaceae</taxon>
        <taxon>Acaulospora</taxon>
    </lineage>
</organism>
<evidence type="ECO:0000313" key="2">
    <source>
        <dbReference type="Proteomes" id="UP000789525"/>
    </source>
</evidence>
<comment type="caution">
    <text evidence="1">The sequence shown here is derived from an EMBL/GenBank/DDBJ whole genome shotgun (WGS) entry which is preliminary data.</text>
</comment>
<dbReference type="EMBL" id="CAJVPT010068400">
    <property type="protein sequence ID" value="CAG8776444.1"/>
    <property type="molecule type" value="Genomic_DNA"/>
</dbReference>
<name>A0ACA9R419_9GLOM</name>
<feature type="non-terminal residue" evidence="1">
    <location>
        <position position="1"/>
    </location>
</feature>
<protein>
    <submittedName>
        <fullName evidence="1">1126_t:CDS:1</fullName>
    </submittedName>
</protein>
<sequence>QVINFIRKNIQEHRSLQKACEDLMDRCLAKDSELGGIGCDNMTVIIVAFLNGKSVKEWYTWMESRYGKEYQDMNDMNDDLEGDMEIPSEDSYDDNDHENQINLTIDDVHRLSSDQNNNETPSGVPNSLDNPRSLPSDPNIPPRGFDKFHREGRRALSEDK</sequence>
<evidence type="ECO:0000313" key="1">
    <source>
        <dbReference type="EMBL" id="CAG8776444.1"/>
    </source>
</evidence>
<keyword evidence="2" id="KW-1185">Reference proteome</keyword>
<proteinExistence type="predicted"/>
<dbReference type="Proteomes" id="UP000789525">
    <property type="component" value="Unassembled WGS sequence"/>
</dbReference>
<gene>
    <name evidence="1" type="ORF">ACOLOM_LOCUS14114</name>
</gene>
<accession>A0ACA9R419</accession>
<feature type="non-terminal residue" evidence="1">
    <location>
        <position position="160"/>
    </location>
</feature>
<reference evidence="1" key="1">
    <citation type="submission" date="2021-06" db="EMBL/GenBank/DDBJ databases">
        <authorList>
            <person name="Kallberg Y."/>
            <person name="Tangrot J."/>
            <person name="Rosling A."/>
        </authorList>
    </citation>
    <scope>NUCLEOTIDE SEQUENCE</scope>
    <source>
        <strain evidence="1">CL356</strain>
    </source>
</reference>